<gene>
    <name evidence="2" type="ORF">G4B88_019546</name>
</gene>
<evidence type="ECO:0000313" key="2">
    <source>
        <dbReference type="EMBL" id="KAF4366401.1"/>
    </source>
</evidence>
<evidence type="ECO:0000313" key="3">
    <source>
        <dbReference type="Proteomes" id="UP000583929"/>
    </source>
</evidence>
<protein>
    <recommendedName>
        <fullName evidence="1">DUF4283 domain-containing protein</fullName>
    </recommendedName>
</protein>
<keyword evidence="3" id="KW-1185">Reference proteome</keyword>
<proteinExistence type="predicted"/>
<sequence length="123" mass="13562">MESIIVNKSPQKGKWFSCLETSVKLSPCASSVKAMPSCCLYGKVIAPMAVDETSVLDFVAKSWKKPVTVVPMVDDMKTSNVFKFGFENADDRNRAHINGPWCIRGFILVLQAWTPSVDGAITF</sequence>
<evidence type="ECO:0000259" key="1">
    <source>
        <dbReference type="Pfam" id="PF14111"/>
    </source>
</evidence>
<feature type="domain" description="DUF4283" evidence="1">
    <location>
        <begin position="38"/>
        <end position="118"/>
    </location>
</feature>
<reference evidence="2 3" key="1">
    <citation type="journal article" date="2020" name="bioRxiv">
        <title>Sequence and annotation of 42 cannabis genomes reveals extensive copy number variation in cannabinoid synthesis and pathogen resistance genes.</title>
        <authorList>
            <person name="Mckernan K.J."/>
            <person name="Helbert Y."/>
            <person name="Kane L.T."/>
            <person name="Ebling H."/>
            <person name="Zhang L."/>
            <person name="Liu B."/>
            <person name="Eaton Z."/>
            <person name="Mclaughlin S."/>
            <person name="Kingan S."/>
            <person name="Baybayan P."/>
            <person name="Concepcion G."/>
            <person name="Jordan M."/>
            <person name="Riva A."/>
            <person name="Barbazuk W."/>
            <person name="Harkins T."/>
        </authorList>
    </citation>
    <scope>NUCLEOTIDE SEQUENCE [LARGE SCALE GENOMIC DNA]</scope>
    <source>
        <strain evidence="3">cv. Jamaican Lion 4</strain>
        <tissue evidence="2">Leaf</tissue>
    </source>
</reference>
<comment type="caution">
    <text evidence="2">The sequence shown here is derived from an EMBL/GenBank/DDBJ whole genome shotgun (WGS) entry which is preliminary data.</text>
</comment>
<name>A0A7J6F6S1_CANSA</name>
<dbReference type="AlphaFoldDB" id="A0A7J6F6S1"/>
<dbReference type="Proteomes" id="UP000583929">
    <property type="component" value="Unassembled WGS sequence"/>
</dbReference>
<organism evidence="2 3">
    <name type="scientific">Cannabis sativa</name>
    <name type="common">Hemp</name>
    <name type="synonym">Marijuana</name>
    <dbReference type="NCBI Taxonomy" id="3483"/>
    <lineage>
        <taxon>Eukaryota</taxon>
        <taxon>Viridiplantae</taxon>
        <taxon>Streptophyta</taxon>
        <taxon>Embryophyta</taxon>
        <taxon>Tracheophyta</taxon>
        <taxon>Spermatophyta</taxon>
        <taxon>Magnoliopsida</taxon>
        <taxon>eudicotyledons</taxon>
        <taxon>Gunneridae</taxon>
        <taxon>Pentapetalae</taxon>
        <taxon>rosids</taxon>
        <taxon>fabids</taxon>
        <taxon>Rosales</taxon>
        <taxon>Cannabaceae</taxon>
        <taxon>Cannabis</taxon>
    </lineage>
</organism>
<dbReference type="Pfam" id="PF14111">
    <property type="entry name" value="DUF4283"/>
    <property type="match status" value="1"/>
</dbReference>
<dbReference type="InterPro" id="IPR025558">
    <property type="entry name" value="DUF4283"/>
</dbReference>
<dbReference type="EMBL" id="JAATIQ010000259">
    <property type="protein sequence ID" value="KAF4366401.1"/>
    <property type="molecule type" value="Genomic_DNA"/>
</dbReference>
<accession>A0A7J6F6S1</accession>